<protein>
    <recommendedName>
        <fullName evidence="3">Thioesterase domain-containing protein</fullName>
    </recommendedName>
</protein>
<dbReference type="EMBL" id="KL198020">
    <property type="protein sequence ID" value="KDQ18870.1"/>
    <property type="molecule type" value="Genomic_DNA"/>
</dbReference>
<dbReference type="AlphaFoldDB" id="A0A067MW16"/>
<dbReference type="InterPro" id="IPR029069">
    <property type="entry name" value="HotDog_dom_sf"/>
</dbReference>
<dbReference type="Gene3D" id="3.10.129.10">
    <property type="entry name" value="Hotdog Thioesterase"/>
    <property type="match status" value="1"/>
</dbReference>
<organism evidence="1 2">
    <name type="scientific">Botryobasidium botryosum (strain FD-172 SS1)</name>
    <dbReference type="NCBI Taxonomy" id="930990"/>
    <lineage>
        <taxon>Eukaryota</taxon>
        <taxon>Fungi</taxon>
        <taxon>Dikarya</taxon>
        <taxon>Basidiomycota</taxon>
        <taxon>Agaricomycotina</taxon>
        <taxon>Agaricomycetes</taxon>
        <taxon>Cantharellales</taxon>
        <taxon>Botryobasidiaceae</taxon>
        <taxon>Botryobasidium</taxon>
    </lineage>
</organism>
<keyword evidence="2" id="KW-1185">Reference proteome</keyword>
<dbReference type="Proteomes" id="UP000027195">
    <property type="component" value="Unassembled WGS sequence"/>
</dbReference>
<dbReference type="Pfam" id="PF13279">
    <property type="entry name" value="4HBT_2"/>
    <property type="match status" value="1"/>
</dbReference>
<name>A0A067MW16_BOTB1</name>
<evidence type="ECO:0000313" key="2">
    <source>
        <dbReference type="Proteomes" id="UP000027195"/>
    </source>
</evidence>
<sequence length="295" mass="33555">MAAEIVSQAAAKWWWWLGRKSKPTTSRSLNRLKFQFLATLEPRCLPRSNLIIDMSYLRHKLPTLAALQSRLALRALHHPGRFSSSIRDLQAAFRDPKSPFYLAPGEKGPASPDEASSAAGRTITTNATQPMFDDRPDDRESAINYALEKGYDPASFWEQKICWGDLDSFRHLNNVHYLRFMESSRMKWMEAIAEEVGGSARRERMMAGHGVSLILKSIELKYKRPVTYPDTLLIASKPHKLAPTQFVLESVAYSYAQRAPVNIASAVCVWYNYDILKKCEMPQDMEELLQKKATA</sequence>
<evidence type="ECO:0008006" key="3">
    <source>
        <dbReference type="Google" id="ProtNLM"/>
    </source>
</evidence>
<proteinExistence type="predicted"/>
<dbReference type="PANTHER" id="PTHR31793">
    <property type="entry name" value="4-HYDROXYBENZOYL-COA THIOESTERASE FAMILY MEMBER"/>
    <property type="match status" value="1"/>
</dbReference>
<dbReference type="OrthoDB" id="5538558at2759"/>
<dbReference type="CDD" id="cd00586">
    <property type="entry name" value="4HBT"/>
    <property type="match status" value="1"/>
</dbReference>
<dbReference type="InParanoid" id="A0A067MW16"/>
<dbReference type="SUPFAM" id="SSF54637">
    <property type="entry name" value="Thioesterase/thiol ester dehydrase-isomerase"/>
    <property type="match status" value="1"/>
</dbReference>
<gene>
    <name evidence="1" type="ORF">BOTBODRAFT_184712</name>
</gene>
<dbReference type="HOGENOM" id="CLU_078553_0_0_1"/>
<dbReference type="GO" id="GO:0047617">
    <property type="term" value="F:fatty acyl-CoA hydrolase activity"/>
    <property type="evidence" value="ECO:0007669"/>
    <property type="project" value="TreeGrafter"/>
</dbReference>
<reference evidence="2" key="1">
    <citation type="journal article" date="2014" name="Proc. Natl. Acad. Sci. U.S.A.">
        <title>Extensive sampling of basidiomycete genomes demonstrates inadequacy of the white-rot/brown-rot paradigm for wood decay fungi.</title>
        <authorList>
            <person name="Riley R."/>
            <person name="Salamov A.A."/>
            <person name="Brown D.W."/>
            <person name="Nagy L.G."/>
            <person name="Floudas D."/>
            <person name="Held B.W."/>
            <person name="Levasseur A."/>
            <person name="Lombard V."/>
            <person name="Morin E."/>
            <person name="Otillar R."/>
            <person name="Lindquist E.A."/>
            <person name="Sun H."/>
            <person name="LaButti K.M."/>
            <person name="Schmutz J."/>
            <person name="Jabbour D."/>
            <person name="Luo H."/>
            <person name="Baker S.E."/>
            <person name="Pisabarro A.G."/>
            <person name="Walton J.D."/>
            <person name="Blanchette R.A."/>
            <person name="Henrissat B."/>
            <person name="Martin F."/>
            <person name="Cullen D."/>
            <person name="Hibbett D.S."/>
            <person name="Grigoriev I.V."/>
        </authorList>
    </citation>
    <scope>NUCLEOTIDE SEQUENCE [LARGE SCALE GENOMIC DNA]</scope>
    <source>
        <strain evidence="2">FD-172 SS1</strain>
    </source>
</reference>
<accession>A0A067MW16</accession>
<evidence type="ECO:0000313" key="1">
    <source>
        <dbReference type="EMBL" id="KDQ18870.1"/>
    </source>
</evidence>
<dbReference type="PANTHER" id="PTHR31793:SF39">
    <property type="entry name" value="THIOESTERASE_THIOL ESTER DEHYDRASE-ISOMERASE"/>
    <property type="match status" value="1"/>
</dbReference>
<dbReference type="InterPro" id="IPR050563">
    <property type="entry name" value="4-hydroxybenzoyl-CoA_TE"/>
</dbReference>